<dbReference type="Proteomes" id="UP000683559">
    <property type="component" value="Chromosome"/>
</dbReference>
<protein>
    <submittedName>
        <fullName evidence="1">Uncharacterized protein</fullName>
    </submittedName>
</protein>
<accession>A0ABX8LKS2</accession>
<gene>
    <name evidence="1" type="ORF">KP001_01420</name>
</gene>
<keyword evidence="2" id="KW-1185">Reference proteome</keyword>
<proteinExistence type="predicted"/>
<name>A0ABX8LKS2_9BACT</name>
<sequence length="271" mass="29914">MAKPERGPVPTKWVDRSFMPAVIALMLFIQVLLLSSHWVEAQENNAFKNYRKVGLNDHLLLLDPQLVFKKVQTDPAIEEADSSEFGDEFISVQCGRRTLVIGFSNGPSEDPNYEIIARKDKKVVRRNIGATSLAVSSSCQIYAAGHTDNSFDMHRKFVITDTAINEVRQPFYLVDKVCPTSTAATLTTEPCGKGSVVATLPKGAEVRVLLSEWFLTDEYDDKHSNCKSGDGTKESYLVSTPFGLVGWVDTTKGTIWGTPGMPLSCIVYNGD</sequence>
<organism evidence="1 2">
    <name type="scientific">Geomonas subterranea</name>
    <dbReference type="NCBI Taxonomy" id="2847989"/>
    <lineage>
        <taxon>Bacteria</taxon>
        <taxon>Pseudomonadati</taxon>
        <taxon>Thermodesulfobacteriota</taxon>
        <taxon>Desulfuromonadia</taxon>
        <taxon>Geobacterales</taxon>
        <taxon>Geobacteraceae</taxon>
        <taxon>Geomonas</taxon>
    </lineage>
</organism>
<evidence type="ECO:0000313" key="2">
    <source>
        <dbReference type="Proteomes" id="UP000683559"/>
    </source>
</evidence>
<dbReference type="EMBL" id="CP077683">
    <property type="protein sequence ID" value="QXE91229.1"/>
    <property type="molecule type" value="Genomic_DNA"/>
</dbReference>
<dbReference type="RefSeq" id="WP_217287815.1">
    <property type="nucleotide sequence ID" value="NZ_CP077683.1"/>
</dbReference>
<reference evidence="1 2" key="1">
    <citation type="submission" date="2021-06" db="EMBL/GenBank/DDBJ databases">
        <title>Gemonas diversity in paddy soil.</title>
        <authorList>
            <person name="Liu G."/>
        </authorList>
    </citation>
    <scope>NUCLEOTIDE SEQUENCE [LARGE SCALE GENOMIC DNA]</scope>
    <source>
        <strain evidence="1 2">RG2</strain>
    </source>
</reference>
<evidence type="ECO:0000313" key="1">
    <source>
        <dbReference type="EMBL" id="QXE91229.1"/>
    </source>
</evidence>